<evidence type="ECO:0000256" key="1">
    <source>
        <dbReference type="SAM" id="Phobius"/>
    </source>
</evidence>
<dbReference type="RefSeq" id="WP_163297819.1">
    <property type="nucleotide sequence ID" value="NZ_JAAGRR010000012.1"/>
</dbReference>
<dbReference type="SUPFAM" id="SSF53474">
    <property type="entry name" value="alpha/beta-Hydrolases"/>
    <property type="match status" value="1"/>
</dbReference>
<dbReference type="Proteomes" id="UP000469346">
    <property type="component" value="Unassembled WGS sequence"/>
</dbReference>
<dbReference type="GO" id="GO:0016787">
    <property type="term" value="F:hydrolase activity"/>
    <property type="evidence" value="ECO:0007669"/>
    <property type="project" value="UniProtKB-KW"/>
</dbReference>
<dbReference type="PANTHER" id="PTHR12277">
    <property type="entry name" value="ALPHA/BETA HYDROLASE DOMAIN-CONTAINING PROTEIN"/>
    <property type="match status" value="1"/>
</dbReference>
<protein>
    <submittedName>
        <fullName evidence="3">Alpha/beta hydrolase</fullName>
    </submittedName>
</protein>
<reference evidence="3 4" key="1">
    <citation type="submission" date="2020-02" db="EMBL/GenBank/DDBJ databases">
        <title>Comparative genomics of sulfur disproportionating microorganisms.</title>
        <authorList>
            <person name="Ward L.M."/>
            <person name="Bertran E."/>
            <person name="Johnston D.T."/>
        </authorList>
    </citation>
    <scope>NUCLEOTIDE SEQUENCE [LARGE SCALE GENOMIC DNA]</scope>
    <source>
        <strain evidence="3 4">DSM 100025</strain>
    </source>
</reference>
<dbReference type="InterPro" id="IPR000073">
    <property type="entry name" value="AB_hydrolase_1"/>
</dbReference>
<sequence>MNGQDVVQAGLLVLAGAVVAAAAYLLALYLRQARLLYQPTAALAATPADAGLVYEDVRFPAADGTALSGWYLPGPPGGPVLLFCHGNAGNISHRLESLVLFHRMGLGVFIFDYRGYGRSSGTPDEAGTHLDALEAWRWLVERRGIPPGRIVVFGRSLGGAVAARLAAEVRPAALVVESAFTSLPDLAAELFPHVPLVRRLCRFRYNTREHLRRVRCPVLVVHSPEDEIVPFHHGEANFEAATGDKAFLRITGGHNDGFLRSGATYTAGLARFLHRAGAGVREAP</sequence>
<proteinExistence type="predicted"/>
<keyword evidence="1" id="KW-0812">Transmembrane</keyword>
<keyword evidence="4" id="KW-1185">Reference proteome</keyword>
<dbReference type="AlphaFoldDB" id="A0A6N9TK88"/>
<feature type="transmembrane region" description="Helical" evidence="1">
    <location>
        <begin position="6"/>
        <end position="30"/>
    </location>
</feature>
<feature type="domain" description="AB hydrolase-1" evidence="2">
    <location>
        <begin position="79"/>
        <end position="169"/>
    </location>
</feature>
<dbReference type="PANTHER" id="PTHR12277:SF81">
    <property type="entry name" value="PROTEIN ABHD13"/>
    <property type="match status" value="1"/>
</dbReference>
<name>A0A6N9TK88_DISTH</name>
<dbReference type="Gene3D" id="3.40.50.1820">
    <property type="entry name" value="alpha/beta hydrolase"/>
    <property type="match status" value="1"/>
</dbReference>
<dbReference type="InterPro" id="IPR029058">
    <property type="entry name" value="AB_hydrolase_fold"/>
</dbReference>
<evidence type="ECO:0000313" key="4">
    <source>
        <dbReference type="Proteomes" id="UP000469346"/>
    </source>
</evidence>
<dbReference type="Pfam" id="PF00561">
    <property type="entry name" value="Abhydrolase_1"/>
    <property type="match status" value="1"/>
</dbReference>
<evidence type="ECO:0000259" key="2">
    <source>
        <dbReference type="Pfam" id="PF00561"/>
    </source>
</evidence>
<organism evidence="3 4">
    <name type="scientific">Dissulfurirhabdus thermomarina</name>
    <dbReference type="NCBI Taxonomy" id="1765737"/>
    <lineage>
        <taxon>Bacteria</taxon>
        <taxon>Deltaproteobacteria</taxon>
        <taxon>Dissulfurirhabdaceae</taxon>
        <taxon>Dissulfurirhabdus</taxon>
    </lineage>
</organism>
<dbReference type="EMBL" id="JAAGRR010000012">
    <property type="protein sequence ID" value="NDY41665.1"/>
    <property type="molecule type" value="Genomic_DNA"/>
</dbReference>
<evidence type="ECO:0000313" key="3">
    <source>
        <dbReference type="EMBL" id="NDY41665.1"/>
    </source>
</evidence>
<gene>
    <name evidence="3" type="ORF">G3N55_02200</name>
</gene>
<comment type="caution">
    <text evidence="3">The sequence shown here is derived from an EMBL/GenBank/DDBJ whole genome shotgun (WGS) entry which is preliminary data.</text>
</comment>
<keyword evidence="1" id="KW-0472">Membrane</keyword>
<accession>A0A6N9TK88</accession>
<keyword evidence="3" id="KW-0378">Hydrolase</keyword>
<keyword evidence="1" id="KW-1133">Transmembrane helix</keyword>